<dbReference type="EMBL" id="OZ021744">
    <property type="protein sequence ID" value="CAK9310763.1"/>
    <property type="molecule type" value="Genomic_DNA"/>
</dbReference>
<evidence type="ECO:0000313" key="2">
    <source>
        <dbReference type="EMBL" id="CAK9310763.1"/>
    </source>
</evidence>
<accession>A0ABP0XVM9</accession>
<feature type="transmembrane region" description="Helical" evidence="1">
    <location>
        <begin position="35"/>
        <end position="54"/>
    </location>
</feature>
<keyword evidence="3" id="KW-1185">Reference proteome</keyword>
<reference evidence="2 3" key="1">
    <citation type="submission" date="2024-03" db="EMBL/GenBank/DDBJ databases">
        <authorList>
            <person name="Gkanogiannis A."/>
            <person name="Becerra Lopez-Lavalle L."/>
        </authorList>
    </citation>
    <scope>NUCLEOTIDE SEQUENCE [LARGE SCALE GENOMIC DNA]</scope>
</reference>
<dbReference type="Proteomes" id="UP001642487">
    <property type="component" value="Chromosome 10"/>
</dbReference>
<gene>
    <name evidence="2" type="ORF">CITCOLO1_LOCUS2399</name>
</gene>
<keyword evidence="1" id="KW-1133">Transmembrane helix</keyword>
<evidence type="ECO:0000256" key="1">
    <source>
        <dbReference type="SAM" id="Phobius"/>
    </source>
</evidence>
<keyword evidence="1" id="KW-0812">Transmembrane</keyword>
<feature type="transmembrane region" description="Helical" evidence="1">
    <location>
        <begin position="60"/>
        <end position="79"/>
    </location>
</feature>
<organism evidence="2 3">
    <name type="scientific">Citrullus colocynthis</name>
    <name type="common">colocynth</name>
    <dbReference type="NCBI Taxonomy" id="252529"/>
    <lineage>
        <taxon>Eukaryota</taxon>
        <taxon>Viridiplantae</taxon>
        <taxon>Streptophyta</taxon>
        <taxon>Embryophyta</taxon>
        <taxon>Tracheophyta</taxon>
        <taxon>Spermatophyta</taxon>
        <taxon>Magnoliopsida</taxon>
        <taxon>eudicotyledons</taxon>
        <taxon>Gunneridae</taxon>
        <taxon>Pentapetalae</taxon>
        <taxon>rosids</taxon>
        <taxon>fabids</taxon>
        <taxon>Cucurbitales</taxon>
        <taxon>Cucurbitaceae</taxon>
        <taxon>Benincaseae</taxon>
        <taxon>Citrullus</taxon>
    </lineage>
</organism>
<protein>
    <submittedName>
        <fullName evidence="2">Uncharacterized protein</fullName>
    </submittedName>
</protein>
<keyword evidence="1" id="KW-0472">Membrane</keyword>
<evidence type="ECO:0000313" key="3">
    <source>
        <dbReference type="Proteomes" id="UP001642487"/>
    </source>
</evidence>
<proteinExistence type="predicted"/>
<name>A0ABP0XVM9_9ROSI</name>
<sequence length="155" mass="17904">MVLLRDQLRRNFVLLKDVYDNQETRLRYSETKLQNIVLGYLSWGRLFFFGVSLSFKCKDWWVVLALTLFSTFLYSLLFLDAVTVLSRTQDQLDVICKELTGICQQILVAQNQDDVGLSVETMPFCKGKGKSQLGPLLSDWYSSWLFMVTPNLGKI</sequence>